<dbReference type="AlphaFoldDB" id="A0A194S6T4"/>
<dbReference type="PANTHER" id="PTHR12083:SF9">
    <property type="entry name" value="BIFUNCTIONAL POLYNUCLEOTIDE PHOSPHATASE_KINASE"/>
    <property type="match status" value="1"/>
</dbReference>
<dbReference type="GO" id="GO:0003690">
    <property type="term" value="F:double-stranded DNA binding"/>
    <property type="evidence" value="ECO:0007669"/>
    <property type="project" value="TreeGrafter"/>
</dbReference>
<proteinExistence type="predicted"/>
<dbReference type="GO" id="GO:0046404">
    <property type="term" value="F:ATP-dependent polydeoxyribonucleotide 5'-hydroxyl-kinase activity"/>
    <property type="evidence" value="ECO:0007669"/>
    <property type="project" value="TreeGrafter"/>
</dbReference>
<dbReference type="GO" id="GO:0046403">
    <property type="term" value="F:polynucleotide 3'-phosphatase activity"/>
    <property type="evidence" value="ECO:0007669"/>
    <property type="project" value="TreeGrafter"/>
</dbReference>
<dbReference type="InterPro" id="IPR006549">
    <property type="entry name" value="HAD-SF_hydro_IIIA"/>
</dbReference>
<protein>
    <recommendedName>
        <fullName evidence="4">PNK3P-domain-containing protein</fullName>
    </recommendedName>
</protein>
<feature type="compositionally biased region" description="Low complexity" evidence="1">
    <location>
        <begin position="19"/>
        <end position="41"/>
    </location>
</feature>
<gene>
    <name evidence="2" type="ORF">RHOBADRAFT_52245</name>
</gene>
<dbReference type="Gene3D" id="3.40.50.300">
    <property type="entry name" value="P-loop containing nucleotide triphosphate hydrolases"/>
    <property type="match status" value="1"/>
</dbReference>
<dbReference type="InterPro" id="IPR036412">
    <property type="entry name" value="HAD-like_sf"/>
</dbReference>
<dbReference type="InterPro" id="IPR027417">
    <property type="entry name" value="P-loop_NTPase"/>
</dbReference>
<name>A0A194S6T4_RHOGW</name>
<dbReference type="InterPro" id="IPR023214">
    <property type="entry name" value="HAD_sf"/>
</dbReference>
<dbReference type="OrthoDB" id="19045at2759"/>
<dbReference type="SUPFAM" id="SSF56784">
    <property type="entry name" value="HAD-like"/>
    <property type="match status" value="1"/>
</dbReference>
<organism evidence="2 3">
    <name type="scientific">Rhodotorula graminis (strain WP1)</name>
    <dbReference type="NCBI Taxonomy" id="578459"/>
    <lineage>
        <taxon>Eukaryota</taxon>
        <taxon>Fungi</taxon>
        <taxon>Dikarya</taxon>
        <taxon>Basidiomycota</taxon>
        <taxon>Pucciniomycotina</taxon>
        <taxon>Microbotryomycetes</taxon>
        <taxon>Sporidiobolales</taxon>
        <taxon>Sporidiobolaceae</taxon>
        <taxon>Rhodotorula</taxon>
    </lineage>
</organism>
<accession>A0A194S6T4</accession>
<dbReference type="GO" id="GO:0006281">
    <property type="term" value="P:DNA repair"/>
    <property type="evidence" value="ECO:0007669"/>
    <property type="project" value="TreeGrafter"/>
</dbReference>
<dbReference type="GeneID" id="28976693"/>
<dbReference type="Pfam" id="PF08645">
    <property type="entry name" value="PNK3P"/>
    <property type="match status" value="1"/>
</dbReference>
<dbReference type="PANTHER" id="PTHR12083">
    <property type="entry name" value="BIFUNCTIONAL POLYNUCLEOTIDE PHOSPHATASE/KINASE"/>
    <property type="match status" value="1"/>
</dbReference>
<dbReference type="InterPro" id="IPR006551">
    <property type="entry name" value="Polynucleotide_phosphatase"/>
</dbReference>
<dbReference type="Proteomes" id="UP000053890">
    <property type="component" value="Unassembled WGS sequence"/>
</dbReference>
<dbReference type="RefSeq" id="XP_018272254.1">
    <property type="nucleotide sequence ID" value="XM_018416245.1"/>
</dbReference>
<evidence type="ECO:0000313" key="3">
    <source>
        <dbReference type="Proteomes" id="UP000053890"/>
    </source>
</evidence>
<evidence type="ECO:0000256" key="1">
    <source>
        <dbReference type="SAM" id="MobiDB-lite"/>
    </source>
</evidence>
<evidence type="ECO:0008006" key="4">
    <source>
        <dbReference type="Google" id="ProtNLM"/>
    </source>
</evidence>
<keyword evidence="3" id="KW-1185">Reference proteome</keyword>
<dbReference type="EMBL" id="KQ474076">
    <property type="protein sequence ID" value="KPV76205.1"/>
    <property type="molecule type" value="Genomic_DNA"/>
</dbReference>
<reference evidence="2 3" key="1">
    <citation type="journal article" date="2015" name="Front. Microbiol.">
        <title>Genome sequence of the plant growth promoting endophytic yeast Rhodotorula graminis WP1.</title>
        <authorList>
            <person name="Firrincieli A."/>
            <person name="Otillar R."/>
            <person name="Salamov A."/>
            <person name="Schmutz J."/>
            <person name="Khan Z."/>
            <person name="Redman R.S."/>
            <person name="Fleck N.D."/>
            <person name="Lindquist E."/>
            <person name="Grigoriev I.V."/>
            <person name="Doty S.L."/>
        </authorList>
    </citation>
    <scope>NUCLEOTIDE SEQUENCE [LARGE SCALE GENOMIC DNA]</scope>
    <source>
        <strain evidence="2 3">WP1</strain>
    </source>
</reference>
<feature type="region of interest" description="Disordered" evidence="1">
    <location>
        <begin position="19"/>
        <end position="71"/>
    </location>
</feature>
<evidence type="ECO:0000313" key="2">
    <source>
        <dbReference type="EMBL" id="KPV76205.1"/>
    </source>
</evidence>
<dbReference type="OMA" id="WLADVYP"/>
<dbReference type="InterPro" id="IPR013954">
    <property type="entry name" value="PNK3P"/>
</dbReference>
<sequence length="518" mass="55364">MSPSAPARVAQTARVAVAPLAASSSTQLPTATASTSTATARPRPPSIATGPAPPTKRPRQRQGEPRPDGSWLPVLASRSLKPDGQGCGHFVYGSPAPSTKIAAFGESPSRSLSRSADPDIDGTIIRTKSGNGIPSSSFDWEFCGPEIVPKLRATYRDGYALILLSNQASSGPSLAANFRKKVPFVAREIGVPLRIMACFDFDEYRKPVSGMWDALVGRFNGGLAVDYAASFYVGDAAGRPADHADTDRKFALNAGVRFLTPEQFFLGRPEDRNFELWGWYPHGYDHALAPPHELLDTTTPLGPLDTPEVVLLVGPRAIGKTSYASRLERLGYVVFTLPKLSTSTSSLAPSLHAALADTLAIDAKGLVIDGSLPTRKARAQVLAAVRSFASTSAPFRSRCVLWTSRTRSAPDGMGSSHDARELVELAKHNSVFRLVTARGGGVQLVEQKELQAWDKTFQVPTLREGFSRITPTRFAFDPALSGGATLGDWAKWLADVYPGKAKKTGRVAVRGLDGAQGA</sequence>
<dbReference type="Gene3D" id="3.40.50.1000">
    <property type="entry name" value="HAD superfamily/HAD-like"/>
    <property type="match status" value="1"/>
</dbReference>
<dbReference type="NCBIfam" id="TIGR01664">
    <property type="entry name" value="DNA-3'-Pase"/>
    <property type="match status" value="1"/>
</dbReference>
<dbReference type="NCBIfam" id="TIGR01662">
    <property type="entry name" value="HAD-SF-IIIA"/>
    <property type="match status" value="1"/>
</dbReference>
<dbReference type="STRING" id="578459.A0A194S6T4"/>